<keyword evidence="2" id="KW-1185">Reference proteome</keyword>
<evidence type="ECO:0000313" key="1">
    <source>
        <dbReference type="EMBL" id="KAK7062341.1"/>
    </source>
</evidence>
<proteinExistence type="predicted"/>
<name>A0AAW0EBW7_9AGAR</name>
<reference evidence="1 2" key="1">
    <citation type="journal article" date="2024" name="J Genomics">
        <title>Draft genome sequencing and assembly of Favolaschia claudopus CIRM-BRFM 2984 isolated from oak limbs.</title>
        <authorList>
            <person name="Navarro D."/>
            <person name="Drula E."/>
            <person name="Chaduli D."/>
            <person name="Cazenave R."/>
            <person name="Ahrendt S."/>
            <person name="Wang J."/>
            <person name="Lipzen A."/>
            <person name="Daum C."/>
            <person name="Barry K."/>
            <person name="Grigoriev I.V."/>
            <person name="Favel A."/>
            <person name="Rosso M.N."/>
            <person name="Martin F."/>
        </authorList>
    </citation>
    <scope>NUCLEOTIDE SEQUENCE [LARGE SCALE GENOMIC DNA]</scope>
    <source>
        <strain evidence="1 2">CIRM-BRFM 2984</strain>
    </source>
</reference>
<evidence type="ECO:0008006" key="3">
    <source>
        <dbReference type="Google" id="ProtNLM"/>
    </source>
</evidence>
<gene>
    <name evidence="1" type="ORF">R3P38DRAFT_2495406</name>
</gene>
<organism evidence="1 2">
    <name type="scientific">Favolaschia claudopus</name>
    <dbReference type="NCBI Taxonomy" id="2862362"/>
    <lineage>
        <taxon>Eukaryota</taxon>
        <taxon>Fungi</taxon>
        <taxon>Dikarya</taxon>
        <taxon>Basidiomycota</taxon>
        <taxon>Agaricomycotina</taxon>
        <taxon>Agaricomycetes</taxon>
        <taxon>Agaricomycetidae</taxon>
        <taxon>Agaricales</taxon>
        <taxon>Marasmiineae</taxon>
        <taxon>Mycenaceae</taxon>
        <taxon>Favolaschia</taxon>
    </lineage>
</organism>
<dbReference type="EMBL" id="JAWWNJ010000002">
    <property type="protein sequence ID" value="KAK7062341.1"/>
    <property type="molecule type" value="Genomic_DNA"/>
</dbReference>
<accession>A0AAW0EBW7</accession>
<evidence type="ECO:0000313" key="2">
    <source>
        <dbReference type="Proteomes" id="UP001362999"/>
    </source>
</evidence>
<dbReference type="Proteomes" id="UP001362999">
    <property type="component" value="Unassembled WGS sequence"/>
</dbReference>
<dbReference type="AlphaFoldDB" id="A0AAW0EBW7"/>
<feature type="non-terminal residue" evidence="1">
    <location>
        <position position="1"/>
    </location>
</feature>
<comment type="caution">
    <text evidence="1">The sequence shown here is derived from an EMBL/GenBank/DDBJ whole genome shotgun (WGS) entry which is preliminary data.</text>
</comment>
<protein>
    <recommendedName>
        <fullName evidence="3">F-box domain-containing protein</fullName>
    </recommendedName>
</protein>
<sequence length="241" mass="27259">QTISECPLFYPVLSLPTEIISEVFDHCLPHNPDRSESLAPFHESAPFLLLHVCRKWRAIAIATPRLYQNLRLDFYAIPLRFFAADNFESFLGDWVARAKSLPLFFGSQRTYQVGGTGKTRAGHSFRPLAPRLERLKLDTSFAFYNHLSPSFPILRQLSLGIEYDYDEPDSPDGPEDSIQTFSAAPLLEEVCLSSYTLPYYFDLPWGALKVLSTEGFDTTAAVETLRVSPSLSNKYIIALVR</sequence>